<reference evidence="1 2" key="1">
    <citation type="submission" date="2017-11" db="EMBL/GenBank/DDBJ databases">
        <title>De-novo sequencing of pomegranate (Punica granatum L.) genome.</title>
        <authorList>
            <person name="Akparov Z."/>
            <person name="Amiraslanov A."/>
            <person name="Hajiyeva S."/>
            <person name="Abbasov M."/>
            <person name="Kaur K."/>
            <person name="Hamwieh A."/>
            <person name="Solovyev V."/>
            <person name="Salamov A."/>
            <person name="Braich B."/>
            <person name="Kosarev P."/>
            <person name="Mahmoud A."/>
            <person name="Hajiyev E."/>
            <person name="Babayeva S."/>
            <person name="Izzatullayeva V."/>
            <person name="Mammadov A."/>
            <person name="Mammadov A."/>
            <person name="Sharifova S."/>
            <person name="Ojaghi J."/>
            <person name="Eynullazada K."/>
            <person name="Bayramov B."/>
            <person name="Abdulazimova A."/>
            <person name="Shahmuradov I."/>
        </authorList>
    </citation>
    <scope>NUCLEOTIDE SEQUENCE [LARGE SCALE GENOMIC DNA]</scope>
    <source>
        <strain evidence="2">cv. AG2017</strain>
        <tissue evidence="1">Leaf</tissue>
    </source>
</reference>
<gene>
    <name evidence="1" type="ORF">CRG98_020775</name>
</gene>
<proteinExistence type="predicted"/>
<accession>A0A2I0JR67</accession>
<comment type="caution">
    <text evidence="1">The sequence shown here is derived from an EMBL/GenBank/DDBJ whole genome shotgun (WGS) entry which is preliminary data.</text>
</comment>
<evidence type="ECO:0000313" key="1">
    <source>
        <dbReference type="EMBL" id="PKI58785.1"/>
    </source>
</evidence>
<organism evidence="1 2">
    <name type="scientific">Punica granatum</name>
    <name type="common">Pomegranate</name>
    <dbReference type="NCBI Taxonomy" id="22663"/>
    <lineage>
        <taxon>Eukaryota</taxon>
        <taxon>Viridiplantae</taxon>
        <taxon>Streptophyta</taxon>
        <taxon>Embryophyta</taxon>
        <taxon>Tracheophyta</taxon>
        <taxon>Spermatophyta</taxon>
        <taxon>Magnoliopsida</taxon>
        <taxon>eudicotyledons</taxon>
        <taxon>Gunneridae</taxon>
        <taxon>Pentapetalae</taxon>
        <taxon>rosids</taxon>
        <taxon>malvids</taxon>
        <taxon>Myrtales</taxon>
        <taxon>Lythraceae</taxon>
        <taxon>Punica</taxon>
    </lineage>
</organism>
<dbReference type="EMBL" id="PGOL01001340">
    <property type="protein sequence ID" value="PKI58785.1"/>
    <property type="molecule type" value="Genomic_DNA"/>
</dbReference>
<dbReference type="AlphaFoldDB" id="A0A2I0JR67"/>
<evidence type="ECO:0000313" key="2">
    <source>
        <dbReference type="Proteomes" id="UP000233551"/>
    </source>
</evidence>
<dbReference type="Proteomes" id="UP000233551">
    <property type="component" value="Unassembled WGS sequence"/>
</dbReference>
<name>A0A2I0JR67_PUNGR</name>
<sequence length="93" mass="11017">MTLPLVASWPARQLEARLVLVVSLLCLWTYFSRGREVPKLDWRYGDKKDEHGITKHRVDDYLWIYATHGNDVARVKNQKPDLDDNCWIYEKKA</sequence>
<keyword evidence="2" id="KW-1185">Reference proteome</keyword>
<protein>
    <submittedName>
        <fullName evidence="1">Uncharacterized protein</fullName>
    </submittedName>
</protein>